<dbReference type="Pfam" id="PF00004">
    <property type="entry name" value="AAA"/>
    <property type="match status" value="1"/>
</dbReference>
<keyword evidence="6" id="KW-0547">Nucleotide-binding</keyword>
<evidence type="ECO:0000256" key="6">
    <source>
        <dbReference type="RuleBase" id="RU003651"/>
    </source>
</evidence>
<dbReference type="Gene3D" id="3.40.50.300">
    <property type="entry name" value="P-loop containing nucleotide triphosphate hydrolases"/>
    <property type="match status" value="1"/>
</dbReference>
<evidence type="ECO:0000256" key="5">
    <source>
        <dbReference type="ARBA" id="ARBA00049360"/>
    </source>
</evidence>
<dbReference type="Gene3D" id="6.10.280.40">
    <property type="match status" value="1"/>
</dbReference>
<name>A0AAE1J408_9FABA</name>
<dbReference type="InterPro" id="IPR027417">
    <property type="entry name" value="P-loop_NTPase"/>
</dbReference>
<dbReference type="InterPro" id="IPR058017">
    <property type="entry name" value="At3g28540-like_C"/>
</dbReference>
<dbReference type="InterPro" id="IPR003593">
    <property type="entry name" value="AAA+_ATPase"/>
</dbReference>
<protein>
    <recommendedName>
        <fullName evidence="7">AAA+ ATPase domain-containing protein</fullName>
    </recommendedName>
</protein>
<evidence type="ECO:0000313" key="8">
    <source>
        <dbReference type="EMBL" id="KAK4262141.1"/>
    </source>
</evidence>
<feature type="domain" description="AAA+ ATPase" evidence="7">
    <location>
        <begin position="246"/>
        <end position="381"/>
    </location>
</feature>
<evidence type="ECO:0000313" key="9">
    <source>
        <dbReference type="Proteomes" id="UP001293593"/>
    </source>
</evidence>
<gene>
    <name evidence="8" type="ORF">QN277_027732</name>
</gene>
<dbReference type="InterPro" id="IPR025753">
    <property type="entry name" value="AAA_N_dom"/>
</dbReference>
<reference evidence="8" key="1">
    <citation type="submission" date="2023-10" db="EMBL/GenBank/DDBJ databases">
        <title>Chromosome-level genome of the transformable northern wattle, Acacia crassicarpa.</title>
        <authorList>
            <person name="Massaro I."/>
            <person name="Sinha N.R."/>
            <person name="Poethig S."/>
            <person name="Leichty A.R."/>
        </authorList>
    </citation>
    <scope>NUCLEOTIDE SEQUENCE</scope>
    <source>
        <strain evidence="8">Acra3RX</strain>
        <tissue evidence="8">Leaf</tissue>
    </source>
</reference>
<dbReference type="GO" id="GO:0016887">
    <property type="term" value="F:ATP hydrolysis activity"/>
    <property type="evidence" value="ECO:0007669"/>
    <property type="project" value="InterPro"/>
</dbReference>
<keyword evidence="3" id="KW-0378">Hydrolase</keyword>
<dbReference type="PROSITE" id="PS00674">
    <property type="entry name" value="AAA"/>
    <property type="match status" value="1"/>
</dbReference>
<evidence type="ECO:0000259" key="7">
    <source>
        <dbReference type="SMART" id="SM00382"/>
    </source>
</evidence>
<keyword evidence="4" id="KW-0460">Magnesium</keyword>
<dbReference type="Pfam" id="PF14363">
    <property type="entry name" value="AAA_assoc"/>
    <property type="match status" value="1"/>
</dbReference>
<dbReference type="InterPro" id="IPR050747">
    <property type="entry name" value="Mitochondrial_chaperone_BCS1"/>
</dbReference>
<dbReference type="SMART" id="SM00382">
    <property type="entry name" value="AAA"/>
    <property type="match status" value="1"/>
</dbReference>
<dbReference type="SUPFAM" id="SSF52540">
    <property type="entry name" value="P-loop containing nucleoside triphosphate hydrolases"/>
    <property type="match status" value="1"/>
</dbReference>
<dbReference type="CDD" id="cd19510">
    <property type="entry name" value="RecA-like_BCS1"/>
    <property type="match status" value="1"/>
</dbReference>
<dbReference type="PANTHER" id="PTHR23070">
    <property type="entry name" value="BCS1 AAA-TYPE ATPASE"/>
    <property type="match status" value="1"/>
</dbReference>
<evidence type="ECO:0000256" key="4">
    <source>
        <dbReference type="ARBA" id="ARBA00022842"/>
    </source>
</evidence>
<comment type="caution">
    <text evidence="8">The sequence shown here is derived from an EMBL/GenBank/DDBJ whole genome shotgun (WGS) entry which is preliminary data.</text>
</comment>
<dbReference type="EMBL" id="JAWXYG010000009">
    <property type="protein sequence ID" value="KAK4262141.1"/>
    <property type="molecule type" value="Genomic_DNA"/>
</dbReference>
<comment type="cofactor">
    <cofactor evidence="1">
        <name>Mg(2+)</name>
        <dbReference type="ChEBI" id="CHEBI:18420"/>
    </cofactor>
</comment>
<keyword evidence="9" id="KW-1185">Reference proteome</keyword>
<dbReference type="InterPro" id="IPR003960">
    <property type="entry name" value="ATPase_AAA_CS"/>
</dbReference>
<comment type="catalytic activity">
    <reaction evidence="5">
        <text>ATP + H2O = ADP + phosphate + H(+)</text>
        <dbReference type="Rhea" id="RHEA:13065"/>
        <dbReference type="ChEBI" id="CHEBI:15377"/>
        <dbReference type="ChEBI" id="CHEBI:15378"/>
        <dbReference type="ChEBI" id="CHEBI:30616"/>
        <dbReference type="ChEBI" id="CHEBI:43474"/>
        <dbReference type="ChEBI" id="CHEBI:456216"/>
    </reaction>
</comment>
<evidence type="ECO:0000256" key="3">
    <source>
        <dbReference type="ARBA" id="ARBA00022801"/>
    </source>
</evidence>
<proteinExistence type="inferred from homology"/>
<organism evidence="8 9">
    <name type="scientific">Acacia crassicarpa</name>
    <name type="common">northern wattle</name>
    <dbReference type="NCBI Taxonomy" id="499986"/>
    <lineage>
        <taxon>Eukaryota</taxon>
        <taxon>Viridiplantae</taxon>
        <taxon>Streptophyta</taxon>
        <taxon>Embryophyta</taxon>
        <taxon>Tracheophyta</taxon>
        <taxon>Spermatophyta</taxon>
        <taxon>Magnoliopsida</taxon>
        <taxon>eudicotyledons</taxon>
        <taxon>Gunneridae</taxon>
        <taxon>Pentapetalae</taxon>
        <taxon>rosids</taxon>
        <taxon>fabids</taxon>
        <taxon>Fabales</taxon>
        <taxon>Fabaceae</taxon>
        <taxon>Caesalpinioideae</taxon>
        <taxon>mimosoid clade</taxon>
        <taxon>Acacieae</taxon>
        <taxon>Acacia</taxon>
    </lineage>
</organism>
<dbReference type="Proteomes" id="UP001293593">
    <property type="component" value="Unassembled WGS sequence"/>
</dbReference>
<dbReference type="AlphaFoldDB" id="A0AAE1J408"/>
<accession>A0AAE1J408</accession>
<evidence type="ECO:0000256" key="2">
    <source>
        <dbReference type="ARBA" id="ARBA00007448"/>
    </source>
</evidence>
<dbReference type="GO" id="GO:0005524">
    <property type="term" value="F:ATP binding"/>
    <property type="evidence" value="ECO:0007669"/>
    <property type="project" value="UniProtKB-KW"/>
</dbReference>
<sequence>MAFFSSSSAETNNTLVLTAASVVAVTMLVVRSVAQDYVFSGVRGIFCRFSSQLTMVIDEFDGIVKNQIYDAANIYLSKKISPSTRRLKVSKQLDAEKDFAITIERDEVIVDVFNDIKFDWIFTCKKVESKNVLNPRHLNSTLQSEVRSLELRFHKKHKELVFRSYLPFILEEAKLMKQEPRTLRIFMADFANIYRNLNDAWLAKNLDHPATFETLALYPDIKRFMVEDLERFMSRKEYYKKVGKPWKRGYLLYGPPGTGKSSLIAAMANYLRFDIYDLELTELHDNSELRRLLMALPNRSILVVEDIDCTIQFQDRRAKSMVGFPGREVTLSGLLNFIDGLWSNCGEERIMVFTTNHKEKLDPALLRPGRMDVHIHLSYCTPSVFRQLAFNYLGLKHHRLFPQIEDAIVGCHVTPGQVAEQLLKSGDHRSALQDLVHFLEAKRKEAQVRSHDKDEQLPNDDDFKVRVWRNFTPRRRGRGRGGCVITYY</sequence>
<dbReference type="Pfam" id="PF25568">
    <property type="entry name" value="AAA_lid_At3g28540"/>
    <property type="match status" value="1"/>
</dbReference>
<dbReference type="GO" id="GO:0006950">
    <property type="term" value="P:response to stress"/>
    <property type="evidence" value="ECO:0007669"/>
    <property type="project" value="UniProtKB-ARBA"/>
</dbReference>
<dbReference type="InterPro" id="IPR003959">
    <property type="entry name" value="ATPase_AAA_core"/>
</dbReference>
<keyword evidence="6" id="KW-0067">ATP-binding</keyword>
<comment type="similarity">
    <text evidence="2">Belongs to the AAA ATPase family. BCS1 subfamily.</text>
</comment>
<evidence type="ECO:0000256" key="1">
    <source>
        <dbReference type="ARBA" id="ARBA00001946"/>
    </source>
</evidence>